<gene>
    <name evidence="1" type="ORF">DAT39_002808</name>
</gene>
<evidence type="ECO:0000313" key="2">
    <source>
        <dbReference type="Proteomes" id="UP000727407"/>
    </source>
</evidence>
<keyword evidence="2" id="KW-1185">Reference proteome</keyword>
<dbReference type="AlphaFoldDB" id="A0A8J4XA78"/>
<accession>A0A8J4XA78</accession>
<comment type="caution">
    <text evidence="1">The sequence shown here is derived from an EMBL/GenBank/DDBJ whole genome shotgun (WGS) entry which is preliminary data.</text>
</comment>
<keyword evidence="1" id="KW-0371">Homeobox</keyword>
<dbReference type="EMBL" id="QNUK01000022">
    <property type="protein sequence ID" value="KAF5907469.1"/>
    <property type="molecule type" value="Genomic_DNA"/>
</dbReference>
<protein>
    <submittedName>
        <fullName evidence="1">Activity-dependent neuroprotector homeobox protein</fullName>
    </submittedName>
</protein>
<name>A0A8J4XA78_CLAMG</name>
<sequence length="60" mass="6569">LFAHMSGPFINTSAVIGINGGVSLAVKSHTVQGHYIRHSAFYPPTFELIKEYIQACFTSI</sequence>
<proteinExistence type="predicted"/>
<evidence type="ECO:0000313" key="1">
    <source>
        <dbReference type="EMBL" id="KAF5907469.1"/>
    </source>
</evidence>
<reference evidence="1" key="1">
    <citation type="submission" date="2020-07" db="EMBL/GenBank/DDBJ databases">
        <title>Clarias magur genome sequencing, assembly and annotation.</title>
        <authorList>
            <person name="Kushwaha B."/>
            <person name="Kumar R."/>
            <person name="Das P."/>
            <person name="Joshi C.G."/>
            <person name="Kumar D."/>
            <person name="Nagpure N.S."/>
            <person name="Pandey M."/>
            <person name="Agarwal S."/>
            <person name="Srivastava S."/>
            <person name="Singh M."/>
            <person name="Sahoo L."/>
            <person name="Jayasankar P."/>
            <person name="Meher P.K."/>
            <person name="Koringa P.G."/>
            <person name="Iquebal M.A."/>
            <person name="Das S.P."/>
            <person name="Bit A."/>
            <person name="Patnaik S."/>
            <person name="Patel N."/>
            <person name="Shah T.M."/>
            <person name="Hinsu A."/>
            <person name="Jena J.K."/>
        </authorList>
    </citation>
    <scope>NUCLEOTIDE SEQUENCE</scope>
    <source>
        <strain evidence="1">CIFAMagur01</strain>
        <tissue evidence="1">Testis</tissue>
    </source>
</reference>
<dbReference type="Proteomes" id="UP000727407">
    <property type="component" value="Unassembled WGS sequence"/>
</dbReference>
<keyword evidence="1" id="KW-0238">DNA-binding</keyword>
<feature type="non-terminal residue" evidence="1">
    <location>
        <position position="1"/>
    </location>
</feature>
<dbReference type="GO" id="GO:0003677">
    <property type="term" value="F:DNA binding"/>
    <property type="evidence" value="ECO:0007669"/>
    <property type="project" value="UniProtKB-KW"/>
</dbReference>
<organism evidence="1 2">
    <name type="scientific">Clarias magur</name>
    <name type="common">Asian catfish</name>
    <name type="synonym">Macropteronotus magur</name>
    <dbReference type="NCBI Taxonomy" id="1594786"/>
    <lineage>
        <taxon>Eukaryota</taxon>
        <taxon>Metazoa</taxon>
        <taxon>Chordata</taxon>
        <taxon>Craniata</taxon>
        <taxon>Vertebrata</taxon>
        <taxon>Euteleostomi</taxon>
        <taxon>Actinopterygii</taxon>
        <taxon>Neopterygii</taxon>
        <taxon>Teleostei</taxon>
        <taxon>Ostariophysi</taxon>
        <taxon>Siluriformes</taxon>
        <taxon>Clariidae</taxon>
        <taxon>Clarias</taxon>
    </lineage>
</organism>